<proteinExistence type="predicted"/>
<evidence type="ECO:0000256" key="1">
    <source>
        <dbReference type="SAM" id="MobiDB-lite"/>
    </source>
</evidence>
<evidence type="ECO:0000313" key="3">
    <source>
        <dbReference type="Proteomes" id="UP000481858"/>
    </source>
</evidence>
<gene>
    <name evidence="2" type="ORF">GQX73_g7666</name>
</gene>
<dbReference type="InParanoid" id="A0A7C8MP05"/>
<evidence type="ECO:0000313" key="2">
    <source>
        <dbReference type="EMBL" id="KAF2965911.1"/>
    </source>
</evidence>
<dbReference type="EMBL" id="WUBL01000102">
    <property type="protein sequence ID" value="KAF2965911.1"/>
    <property type="molecule type" value="Genomic_DNA"/>
</dbReference>
<dbReference type="AlphaFoldDB" id="A0A7C8MP05"/>
<feature type="region of interest" description="Disordered" evidence="1">
    <location>
        <begin position="183"/>
        <end position="213"/>
    </location>
</feature>
<dbReference type="OrthoDB" id="10438881at2759"/>
<accession>A0A7C8MP05</accession>
<keyword evidence="3" id="KW-1185">Reference proteome</keyword>
<organism evidence="2 3">
    <name type="scientific">Xylaria multiplex</name>
    <dbReference type="NCBI Taxonomy" id="323545"/>
    <lineage>
        <taxon>Eukaryota</taxon>
        <taxon>Fungi</taxon>
        <taxon>Dikarya</taxon>
        <taxon>Ascomycota</taxon>
        <taxon>Pezizomycotina</taxon>
        <taxon>Sordariomycetes</taxon>
        <taxon>Xylariomycetidae</taxon>
        <taxon>Xylariales</taxon>
        <taxon>Xylariaceae</taxon>
        <taxon>Xylaria</taxon>
    </lineage>
</organism>
<reference evidence="2 3" key="1">
    <citation type="submission" date="2019-12" db="EMBL/GenBank/DDBJ databases">
        <title>Draft genome sequence of the ascomycete Xylaria multiplex DSM 110363.</title>
        <authorList>
            <person name="Buettner E."/>
            <person name="Kellner H."/>
        </authorList>
    </citation>
    <scope>NUCLEOTIDE SEQUENCE [LARGE SCALE GENOMIC DNA]</scope>
    <source>
        <strain evidence="2 3">DSM 110363</strain>
    </source>
</reference>
<comment type="caution">
    <text evidence="2">The sequence shown here is derived from an EMBL/GenBank/DDBJ whole genome shotgun (WGS) entry which is preliminary data.</text>
</comment>
<dbReference type="Proteomes" id="UP000481858">
    <property type="component" value="Unassembled WGS sequence"/>
</dbReference>
<protein>
    <submittedName>
        <fullName evidence="2">Uncharacterized protein</fullName>
    </submittedName>
</protein>
<feature type="compositionally biased region" description="Basic and acidic residues" evidence="1">
    <location>
        <begin position="203"/>
        <end position="213"/>
    </location>
</feature>
<name>A0A7C8MP05_9PEZI</name>
<sequence>MDTENKENVPPPDEGQEASWRDNDDEDSSELYPEPIVTAHELPPTHELSLDLANKCLTFAEESLFELGPYVLQLEMHYQECPTYLTPAHMELFISHLQVIHKRVLVAHRLSVIVDKYRPEPEIRHRTETIRMLTDEHFADMNNFLNSIARDIRETRRRDEEMQAPIRVRRYEEIPPRAQIDHAAAAPLANQPKRARQRQQSSDLRRRREGRGC</sequence>
<feature type="region of interest" description="Disordered" evidence="1">
    <location>
        <begin position="1"/>
        <end position="30"/>
    </location>
</feature>